<reference evidence="9" key="1">
    <citation type="submission" date="2023-05" db="EMBL/GenBank/DDBJ databases">
        <title>High-quality long-read genome of Scophthalmus maximus.</title>
        <authorList>
            <person name="Lien S."/>
            <person name="Martinez P."/>
        </authorList>
    </citation>
    <scope>NUCLEOTIDE SEQUENCE [LARGE SCALE GENOMIC DNA]</scope>
</reference>
<name>A0A8D3DMX7_SCOMX</name>
<dbReference type="Proteomes" id="UP000694558">
    <property type="component" value="Chromosome 3"/>
</dbReference>
<comment type="subcellular location">
    <subcellularLocation>
        <location evidence="1">Secreted</location>
    </subcellularLocation>
</comment>
<feature type="disulfide bond" evidence="7">
    <location>
        <begin position="48"/>
        <end position="109"/>
    </location>
</feature>
<accession>A0A8D3DMX7</accession>
<evidence type="ECO:0000256" key="4">
    <source>
        <dbReference type="ARBA" id="ARBA00022737"/>
    </source>
</evidence>
<organism evidence="9 10">
    <name type="scientific">Scophthalmus maximus</name>
    <name type="common">Turbot</name>
    <name type="synonym">Psetta maxima</name>
    <dbReference type="NCBI Taxonomy" id="52904"/>
    <lineage>
        <taxon>Eukaryota</taxon>
        <taxon>Metazoa</taxon>
        <taxon>Chordata</taxon>
        <taxon>Craniata</taxon>
        <taxon>Vertebrata</taxon>
        <taxon>Euteleostomi</taxon>
        <taxon>Actinopterygii</taxon>
        <taxon>Neopterygii</taxon>
        <taxon>Teleostei</taxon>
        <taxon>Neoteleostei</taxon>
        <taxon>Acanthomorphata</taxon>
        <taxon>Carangaria</taxon>
        <taxon>Pleuronectiformes</taxon>
        <taxon>Pleuronectoidei</taxon>
        <taxon>Scophthalmidae</taxon>
        <taxon>Scophthalmus</taxon>
    </lineage>
</organism>
<dbReference type="FunFam" id="3.10.250.10:FF:000013">
    <property type="entry name" value="CD163 molecule like 1"/>
    <property type="match status" value="2"/>
</dbReference>
<feature type="domain" description="SRCR" evidence="8">
    <location>
        <begin position="116"/>
        <end position="159"/>
    </location>
</feature>
<dbReference type="PANTHER" id="PTHR48071">
    <property type="entry name" value="SRCR DOMAIN-CONTAINING PROTEIN"/>
    <property type="match status" value="1"/>
</dbReference>
<evidence type="ECO:0000256" key="7">
    <source>
        <dbReference type="PROSITE-ProRule" id="PRU00196"/>
    </source>
</evidence>
<feature type="disulfide bond" evidence="7">
    <location>
        <begin position="255"/>
        <end position="265"/>
    </location>
</feature>
<feature type="domain" description="SRCR" evidence="8">
    <location>
        <begin position="441"/>
        <end position="563"/>
    </location>
</feature>
<dbReference type="Pfam" id="PF00530">
    <property type="entry name" value="SRCR"/>
    <property type="match status" value="8"/>
</dbReference>
<dbReference type="GO" id="GO:0004252">
    <property type="term" value="F:serine-type endopeptidase activity"/>
    <property type="evidence" value="ECO:0007669"/>
    <property type="project" value="TreeGrafter"/>
</dbReference>
<proteinExistence type="predicted"/>
<feature type="domain" description="SRCR" evidence="8">
    <location>
        <begin position="9"/>
        <end position="110"/>
    </location>
</feature>
<dbReference type="InterPro" id="IPR001190">
    <property type="entry name" value="SRCR"/>
</dbReference>
<dbReference type="Ensembl" id="ENSSMAT00000040641.1">
    <property type="protein sequence ID" value="ENSSMAP00000060886.1"/>
    <property type="gene ID" value="ENSSMAG00000019928.2"/>
</dbReference>
<dbReference type="PROSITE" id="PS50287">
    <property type="entry name" value="SRCR_2"/>
    <property type="match status" value="9"/>
</dbReference>
<dbReference type="SUPFAM" id="SSF56487">
    <property type="entry name" value="SRCR-like"/>
    <property type="match status" value="8"/>
</dbReference>
<dbReference type="PRINTS" id="PR00258">
    <property type="entry name" value="SPERACTRCPTR"/>
</dbReference>
<evidence type="ECO:0000313" key="9">
    <source>
        <dbReference type="Ensembl" id="ENSSMAP00000060886.1"/>
    </source>
</evidence>
<feature type="disulfide bond" evidence="7">
    <location>
        <begin position="800"/>
        <end position="810"/>
    </location>
</feature>
<feature type="disulfide bond" evidence="7">
    <location>
        <begin position="77"/>
        <end position="87"/>
    </location>
</feature>
<reference evidence="9" key="2">
    <citation type="submission" date="2025-08" db="UniProtKB">
        <authorList>
            <consortium name="Ensembl"/>
        </authorList>
    </citation>
    <scope>IDENTIFICATION</scope>
</reference>
<feature type="disulfide bond" evidence="7">
    <location>
        <begin position="703"/>
        <end position="713"/>
    </location>
</feature>
<dbReference type="InterPro" id="IPR036772">
    <property type="entry name" value="SRCR-like_dom_sf"/>
</dbReference>
<evidence type="ECO:0000259" key="8">
    <source>
        <dbReference type="PROSITE" id="PS50287"/>
    </source>
</evidence>
<dbReference type="SMART" id="SM00202">
    <property type="entry name" value="SR"/>
    <property type="match status" value="6"/>
</dbReference>
<feature type="domain" description="SRCR" evidence="8">
    <location>
        <begin position="281"/>
        <end position="331"/>
    </location>
</feature>
<comment type="caution">
    <text evidence="7">Lacks conserved residue(s) required for the propagation of feature annotation.</text>
</comment>
<dbReference type="GeneTree" id="ENSGT00940000163299"/>
<keyword evidence="5 7" id="KW-1015">Disulfide bond</keyword>
<dbReference type="Gene3D" id="3.10.250.10">
    <property type="entry name" value="SRCR-like domain"/>
    <property type="match status" value="8"/>
</dbReference>
<evidence type="ECO:0000256" key="6">
    <source>
        <dbReference type="ARBA" id="ARBA00023180"/>
    </source>
</evidence>
<dbReference type="GO" id="GO:0005615">
    <property type="term" value="C:extracellular space"/>
    <property type="evidence" value="ECO:0007669"/>
    <property type="project" value="TreeGrafter"/>
</dbReference>
<evidence type="ECO:0000256" key="1">
    <source>
        <dbReference type="ARBA" id="ARBA00004613"/>
    </source>
</evidence>
<dbReference type="FunFam" id="3.10.250.10:FF:000004">
    <property type="entry name" value="Scavenger receptor cysteine-rich type 1 protein M130"/>
    <property type="match status" value="1"/>
</dbReference>
<feature type="domain" description="SRCR" evidence="8">
    <location>
        <begin position="361"/>
        <end position="434"/>
    </location>
</feature>
<feature type="domain" description="SRCR" evidence="8">
    <location>
        <begin position="560"/>
        <end position="631"/>
    </location>
</feature>
<dbReference type="GO" id="GO:0005886">
    <property type="term" value="C:plasma membrane"/>
    <property type="evidence" value="ECO:0007669"/>
    <property type="project" value="TreeGrafter"/>
</dbReference>
<keyword evidence="6" id="KW-0325">Glycoprotein</keyword>
<keyword evidence="4" id="KW-0677">Repeat</keyword>
<dbReference type="GO" id="GO:0031638">
    <property type="term" value="P:zymogen activation"/>
    <property type="evidence" value="ECO:0007669"/>
    <property type="project" value="TreeGrafter"/>
</dbReference>
<feature type="domain" description="SRCR" evidence="8">
    <location>
        <begin position="188"/>
        <end position="265"/>
    </location>
</feature>
<evidence type="ECO:0000313" key="10">
    <source>
        <dbReference type="Proteomes" id="UP000694558"/>
    </source>
</evidence>
<protein>
    <recommendedName>
        <fullName evidence="8">SRCR domain-containing protein</fullName>
    </recommendedName>
</protein>
<dbReference type="PANTHER" id="PTHR48071:SF15">
    <property type="entry name" value="SRCR DOMAIN-CONTAINING PROTEIN"/>
    <property type="match status" value="1"/>
</dbReference>
<dbReference type="AlphaFoldDB" id="A0A8D3DMX7"/>
<sequence length="1048" mass="115224">MIDSYPDDVRLVGGASHCSGDLEMNHQREWRPVAVWGGWNQMLADKVCTHLDCGSVVSTNLTNDSPVRSEWMIHNDCVQSKSALSECVMLINGPGGENITSQVEVGFYCFSHSKSVRLERDQPCSGRLEGEVRGRGHRCVKGSLPQVAEVVCRELDCGSHSSDLSGLFQVTSCRFLIIRLSLYNHDDVRLVGGASHCSGDLGDEPPRDGSSVCEGEFDQQVAEVVCRELDCGALPVLQGAPMEKWRLSVEQRVPCEGNESHLLECHRSNLLIRPSTWTHLLRLVGGASRCAGELEMNHQREWRPVTVGVGWNQISVDKVCTHLDCGSAVSTKITSRVFTLLSLINGSDSTSHSSLFCLWSVKLSDGVTLEEGESRCAGRLEIEHHPGQSWSSVCEGEGFDQQVAEVVCRELDCGAPVWSREFQCEGNESHLLECHRSNLLIRLVGGASHCSGRLEVKSGESWSSVCEGEFEQQVAEVVCRELDCGAPSVLQGALYGQVEAPVWSREFQCEGNESHLLECHRSTCSSGRALGLTYPDDVRLNGTNRCSGRLEVKSDESWSSVCEGEFDQQVAEVVCRELDCGAPSVLQGALYGEVEAPVWSREFQCEGNESHLLECHRSTCSSGRALGLTCSDHDDVRLVGGASHCSGDLQMKHHGVWRGLDSINWNVKTPNIICLHLDCGSSVSPRMTKYSSLRPVWRIDSSCVLSTDQLTECLRTDSTLSLYSWFITCSESVRLNGTNRCSGRLEVKSDESWSSVCEGEFDQQVAEVVCRELDCGAPSVLQGALYGEVEAPVWSREFQCEGNESHLLECHRSTCSSGRALGLTCSVIHSSPQYIWPHPALVLVALLYRSESCAPVVTLHLSVFTGLLVQPNVSVSPIVGVSGAEQQGYHVLLGSSFTVTCSTEPQYQGGSFHLLFTTSDTAHNYTLPAVNHSAHFLFPAARSAHRGTTHVFTTPTFSPITSLPRAGLSMSLSQVSSWRICVKHDQEISKRKDTYESFLSFQPRVTVDMSRLMVSETTPHNINITLKYFSYSSSSIRTEFPVPPHYFV</sequence>
<evidence type="ECO:0000256" key="2">
    <source>
        <dbReference type="ARBA" id="ARBA00022525"/>
    </source>
</evidence>
<evidence type="ECO:0000256" key="3">
    <source>
        <dbReference type="ARBA" id="ARBA00022729"/>
    </source>
</evidence>
<feature type="disulfide bond" evidence="7">
    <location>
        <begin position="605"/>
        <end position="615"/>
    </location>
</feature>
<keyword evidence="3" id="KW-0732">Signal</keyword>
<feature type="disulfide bond" evidence="7">
    <location>
        <begin position="424"/>
        <end position="434"/>
    </location>
</feature>
<feature type="domain" description="SRCR" evidence="8">
    <location>
        <begin position="636"/>
        <end position="742"/>
    </location>
</feature>
<evidence type="ECO:0000256" key="5">
    <source>
        <dbReference type="ARBA" id="ARBA00023157"/>
    </source>
</evidence>
<feature type="domain" description="SRCR" evidence="8">
    <location>
        <begin position="733"/>
        <end position="826"/>
    </location>
</feature>
<keyword evidence="2" id="KW-0964">Secreted</keyword>
<feature type="disulfide bond" evidence="7">
    <location>
        <begin position="509"/>
        <end position="519"/>
    </location>
</feature>